<evidence type="ECO:0000256" key="6">
    <source>
        <dbReference type="PROSITE-ProRule" id="PRU01240"/>
    </source>
</evidence>
<keyword evidence="4 6" id="KW-0720">Serine protease</keyword>
<gene>
    <name evidence="11" type="ORF">A2Y85_05625</name>
</gene>
<dbReference type="SUPFAM" id="SSF63825">
    <property type="entry name" value="YWTD domain"/>
    <property type="match status" value="1"/>
</dbReference>
<dbReference type="NCBIfam" id="TIGR04183">
    <property type="entry name" value="Por_Secre_tail"/>
    <property type="match status" value="1"/>
</dbReference>
<dbReference type="PANTHER" id="PTHR43806">
    <property type="entry name" value="PEPTIDASE S8"/>
    <property type="match status" value="1"/>
</dbReference>
<keyword evidence="2 6" id="KW-0645">Protease</keyword>
<evidence type="ECO:0000259" key="9">
    <source>
        <dbReference type="Pfam" id="PF05922"/>
    </source>
</evidence>
<evidence type="ECO:0000256" key="3">
    <source>
        <dbReference type="ARBA" id="ARBA00022801"/>
    </source>
</evidence>
<dbReference type="Gene3D" id="2.130.10.10">
    <property type="entry name" value="YVTN repeat-like/Quinoprotein amine dehydrogenase"/>
    <property type="match status" value="1"/>
</dbReference>
<evidence type="ECO:0000256" key="2">
    <source>
        <dbReference type="ARBA" id="ARBA00022670"/>
    </source>
</evidence>
<evidence type="ECO:0000256" key="1">
    <source>
        <dbReference type="ARBA" id="ARBA00011073"/>
    </source>
</evidence>
<dbReference type="GO" id="GO:0004252">
    <property type="term" value="F:serine-type endopeptidase activity"/>
    <property type="evidence" value="ECO:0007669"/>
    <property type="project" value="UniProtKB-UniRule"/>
</dbReference>
<dbReference type="SUPFAM" id="SSF52743">
    <property type="entry name" value="Subtilisin-like"/>
    <property type="match status" value="1"/>
</dbReference>
<dbReference type="EMBL" id="MEUM01000015">
    <property type="protein sequence ID" value="OGC43592.1"/>
    <property type="molecule type" value="Genomic_DNA"/>
</dbReference>
<dbReference type="InterPro" id="IPR015943">
    <property type="entry name" value="WD40/YVTN_repeat-like_dom_sf"/>
</dbReference>
<dbReference type="Gene3D" id="3.40.50.200">
    <property type="entry name" value="Peptidase S8/S53 domain"/>
    <property type="match status" value="1"/>
</dbReference>
<evidence type="ECO:0000259" key="8">
    <source>
        <dbReference type="Pfam" id="PF00082"/>
    </source>
</evidence>
<name>A0A1F4UF83_UNCW3</name>
<dbReference type="Proteomes" id="UP000177025">
    <property type="component" value="Unassembled WGS sequence"/>
</dbReference>
<evidence type="ECO:0000313" key="12">
    <source>
        <dbReference type="Proteomes" id="UP000177025"/>
    </source>
</evidence>
<comment type="similarity">
    <text evidence="1 6">Belongs to the peptidase S8 family.</text>
</comment>
<evidence type="ECO:0008006" key="13">
    <source>
        <dbReference type="Google" id="ProtNLM"/>
    </source>
</evidence>
<feature type="signal peptide" evidence="7">
    <location>
        <begin position="1"/>
        <end position="17"/>
    </location>
</feature>
<dbReference type="InterPro" id="IPR010259">
    <property type="entry name" value="S8pro/Inhibitor_I9"/>
</dbReference>
<dbReference type="PRINTS" id="PR00723">
    <property type="entry name" value="SUBTILISIN"/>
</dbReference>
<dbReference type="Pfam" id="PF18962">
    <property type="entry name" value="Por_Secre_tail"/>
    <property type="match status" value="1"/>
</dbReference>
<dbReference type="PROSITE" id="PS00138">
    <property type="entry name" value="SUBTILASE_SER"/>
    <property type="match status" value="1"/>
</dbReference>
<accession>A0A1F4UF83</accession>
<feature type="domain" description="Secretion system C-terminal sorting" evidence="10">
    <location>
        <begin position="831"/>
        <end position="913"/>
    </location>
</feature>
<dbReference type="InterPro" id="IPR036852">
    <property type="entry name" value="Peptidase_S8/S53_dom_sf"/>
</dbReference>
<evidence type="ECO:0000313" key="11">
    <source>
        <dbReference type="EMBL" id="OGC43592.1"/>
    </source>
</evidence>
<feature type="active site" description="Charge relay system" evidence="5 6">
    <location>
        <position position="168"/>
    </location>
</feature>
<dbReference type="InterPro" id="IPR023828">
    <property type="entry name" value="Peptidase_S8_Ser-AS"/>
</dbReference>
<keyword evidence="3 6" id="KW-0378">Hydrolase</keyword>
<dbReference type="Pfam" id="PF00082">
    <property type="entry name" value="Peptidase_S8"/>
    <property type="match status" value="1"/>
</dbReference>
<dbReference type="Pfam" id="PF05922">
    <property type="entry name" value="Inhibitor_I9"/>
    <property type="match status" value="1"/>
</dbReference>
<feature type="domain" description="Inhibitor I9" evidence="9">
    <location>
        <begin position="39"/>
        <end position="127"/>
    </location>
</feature>
<evidence type="ECO:0000256" key="7">
    <source>
        <dbReference type="SAM" id="SignalP"/>
    </source>
</evidence>
<feature type="active site" description="Charge relay system" evidence="5 6">
    <location>
        <position position="383"/>
    </location>
</feature>
<dbReference type="PROSITE" id="PS51892">
    <property type="entry name" value="SUBTILASE"/>
    <property type="match status" value="1"/>
</dbReference>
<feature type="active site" description="Charge relay system" evidence="5 6">
    <location>
        <position position="203"/>
    </location>
</feature>
<feature type="chain" id="PRO_5009514848" description="Peptidase S8/S53 domain-containing protein" evidence="7">
    <location>
        <begin position="18"/>
        <end position="915"/>
    </location>
</feature>
<protein>
    <recommendedName>
        <fullName evidence="13">Peptidase S8/S53 domain-containing protein</fullName>
    </recommendedName>
</protein>
<sequence length="915" mass="99296">MKKSMIILCALAFIAQAGVVHQQLQERLTDLPQGEKLQVIVHMKEQADLSLMPTAAKAEKLQHLQDFSQNSQHDLAQYLESLGERINNYQSYWIFNGMTFSTTRDIIETVAARNDVDYVIDDFVIQLEYNKGEEVAPLAPTWAITLISAHLCWNDGFTGSGVIVGNMDTGVEVTHSAFGGRWITGGWYDAVNGQSAPYDDHGHGTHTMGSICGGDGNGSFDPDIGVAPGANFICAKCFDAGGSGQATWIHNSFQWFAGQSAQVVGNSWGNNNQTTLEFWADCANWRDLGIVPVFSIGNAGSGSGTAGTPGNFPTVTGVGAVDSGDNIASFSSRGPAPNQSPWTDTQYWERPDWNRTKPDISAPGVNVNSAAPGGGYQTMSGTSMASPHVTGAVALLLEKNPILDYNTIYNILLDNADHPSQGAPYPNNNYGWGRLNCYAALNAVPVGNMPNVVLRLTSVVNDNNGNGKLDPGENGGIVNLIKNTGNLPATNIQGRLRTSSSYITITDSTYGFGTLNAGDSTNNASDPFDVNVNASTPPGTVADFQLVLAAAETTWIRPFSLTIGMAPGTIVWGPKQTSYSNTSRFFYGVAYDRVGDRIYICDGYGRNLFVLSSDSFVTSLGTTPAPDTCMSGIEYSAFDNRLWVTGWNQKQLWKINKTTGAVLRQFPNPAVDYPIGIAMHNEEMWCVDRRGALGATQYIYVGDTLENFTQYTNPIQGYYNSRCLAYDEVGGTYLMTHTWFNAAGTAVDSVGIVEYGGEPPVLTGRRMLLNPGWNLRGIEYDPRDGNYWITIPEITAGAPHENQVVKVRGFYPPLGAGEQKSASPRLFNLMIYPNPAGSIVLMNLSIPYASHVAIQAFDVSGRFINNIYDGNIMNGSHTLTWNLKDSNNRDIADGVYFIVLETSNDHITQKIIVTR</sequence>
<evidence type="ECO:0000259" key="10">
    <source>
        <dbReference type="Pfam" id="PF18962"/>
    </source>
</evidence>
<keyword evidence="7" id="KW-0732">Signal</keyword>
<dbReference type="InterPro" id="IPR000209">
    <property type="entry name" value="Peptidase_S8/S53_dom"/>
</dbReference>
<dbReference type="PANTHER" id="PTHR43806:SF67">
    <property type="entry name" value="EGF-LIKE DOMAIN-CONTAINING PROTEIN"/>
    <property type="match status" value="1"/>
</dbReference>
<proteinExistence type="inferred from homology"/>
<reference evidence="11 12" key="1">
    <citation type="journal article" date="2016" name="Nat. Commun.">
        <title>Thousands of microbial genomes shed light on interconnected biogeochemical processes in an aquifer system.</title>
        <authorList>
            <person name="Anantharaman K."/>
            <person name="Brown C.T."/>
            <person name="Hug L.A."/>
            <person name="Sharon I."/>
            <person name="Castelle C.J."/>
            <person name="Probst A.J."/>
            <person name="Thomas B.C."/>
            <person name="Singh A."/>
            <person name="Wilkins M.J."/>
            <person name="Karaoz U."/>
            <person name="Brodie E.L."/>
            <person name="Williams K.H."/>
            <person name="Hubbard S.S."/>
            <person name="Banfield J.F."/>
        </authorList>
    </citation>
    <scope>NUCLEOTIDE SEQUENCE [LARGE SCALE GENOMIC DNA]</scope>
</reference>
<evidence type="ECO:0000256" key="4">
    <source>
        <dbReference type="ARBA" id="ARBA00022825"/>
    </source>
</evidence>
<dbReference type="GO" id="GO:0006508">
    <property type="term" value="P:proteolysis"/>
    <property type="evidence" value="ECO:0007669"/>
    <property type="project" value="UniProtKB-KW"/>
</dbReference>
<dbReference type="AlphaFoldDB" id="A0A1F4UF83"/>
<dbReference type="Gene3D" id="2.60.40.4070">
    <property type="match status" value="1"/>
</dbReference>
<dbReference type="InterPro" id="IPR050131">
    <property type="entry name" value="Peptidase_S8_subtilisin-like"/>
</dbReference>
<evidence type="ECO:0000256" key="5">
    <source>
        <dbReference type="PIRSR" id="PIRSR615500-1"/>
    </source>
</evidence>
<comment type="caution">
    <text evidence="11">The sequence shown here is derived from an EMBL/GenBank/DDBJ whole genome shotgun (WGS) entry which is preliminary data.</text>
</comment>
<feature type="domain" description="Peptidase S8/S53" evidence="8">
    <location>
        <begin position="159"/>
        <end position="433"/>
    </location>
</feature>
<dbReference type="InterPro" id="IPR026444">
    <property type="entry name" value="Secre_tail"/>
</dbReference>
<dbReference type="InterPro" id="IPR015500">
    <property type="entry name" value="Peptidase_S8_subtilisin-rel"/>
</dbReference>
<organism evidence="11 12">
    <name type="scientific">candidate division WOR-3 bacterium RBG_13_43_14</name>
    <dbReference type="NCBI Taxonomy" id="1802590"/>
    <lineage>
        <taxon>Bacteria</taxon>
        <taxon>Bacteria division WOR-3</taxon>
    </lineage>
</organism>